<dbReference type="PRINTS" id="PR00392">
    <property type="entry name" value="PROFILIN"/>
</dbReference>
<evidence type="ECO:0000256" key="8">
    <source>
        <dbReference type="RuleBase" id="RU003909"/>
    </source>
</evidence>
<dbReference type="GO" id="GO:0003785">
    <property type="term" value="F:actin monomer binding"/>
    <property type="evidence" value="ECO:0007669"/>
    <property type="project" value="TreeGrafter"/>
</dbReference>
<reference evidence="9" key="1">
    <citation type="journal article" date="2021" name="Genome Biol. Evol.">
        <title>A High-Quality Reference Genome for a Parasitic Bivalve with Doubly Uniparental Inheritance (Bivalvia: Unionida).</title>
        <authorList>
            <person name="Smith C.H."/>
        </authorList>
    </citation>
    <scope>NUCLEOTIDE SEQUENCE</scope>
    <source>
        <strain evidence="9">CHS0354</strain>
    </source>
</reference>
<comment type="subunit">
    <text evidence="3 7">Occurs in many kinds of cells as a complex with monomeric actin in a 1:1 ratio.</text>
</comment>
<dbReference type="Gene3D" id="3.30.450.30">
    <property type="entry name" value="Dynein light chain 2a, cytoplasmic"/>
    <property type="match status" value="1"/>
</dbReference>
<dbReference type="InterPro" id="IPR048278">
    <property type="entry name" value="PFN"/>
</dbReference>
<dbReference type="PROSITE" id="PS00414">
    <property type="entry name" value="PROFILIN"/>
    <property type="match status" value="1"/>
</dbReference>
<evidence type="ECO:0000256" key="4">
    <source>
        <dbReference type="ARBA" id="ARBA00022490"/>
    </source>
</evidence>
<keyword evidence="4" id="KW-0963">Cytoplasm</keyword>
<dbReference type="EMBL" id="JAEAOA010001314">
    <property type="protein sequence ID" value="KAK3583684.1"/>
    <property type="molecule type" value="Genomic_DNA"/>
</dbReference>
<evidence type="ECO:0000256" key="1">
    <source>
        <dbReference type="ARBA" id="ARBA00004245"/>
    </source>
</evidence>
<comment type="function">
    <text evidence="7">Binds to actin and affects the structure of the cytoskeleton. At high concentrations, profilin prevents the polymerization of actin, whereas it enhances it at low concentrations.</text>
</comment>
<keyword evidence="5 8" id="KW-0009">Actin-binding</keyword>
<dbReference type="PANTHER" id="PTHR11604:SF0">
    <property type="entry name" value="PROFILIN"/>
    <property type="match status" value="1"/>
</dbReference>
<dbReference type="InterPro" id="IPR027310">
    <property type="entry name" value="Profilin_CS"/>
</dbReference>
<evidence type="ECO:0000256" key="3">
    <source>
        <dbReference type="ARBA" id="ARBA00011583"/>
    </source>
</evidence>
<dbReference type="CDD" id="cd00148">
    <property type="entry name" value="PROF"/>
    <property type="match status" value="1"/>
</dbReference>
<name>A0AAE0S237_9BIVA</name>
<dbReference type="PANTHER" id="PTHR11604">
    <property type="entry name" value="PROFILIN"/>
    <property type="match status" value="1"/>
</dbReference>
<keyword evidence="6 7" id="KW-0206">Cytoskeleton</keyword>
<proteinExistence type="inferred from homology"/>
<evidence type="ECO:0000256" key="2">
    <source>
        <dbReference type="ARBA" id="ARBA00010058"/>
    </source>
</evidence>
<organism evidence="9 10">
    <name type="scientific">Potamilus streckersoni</name>
    <dbReference type="NCBI Taxonomy" id="2493646"/>
    <lineage>
        <taxon>Eukaryota</taxon>
        <taxon>Metazoa</taxon>
        <taxon>Spiralia</taxon>
        <taxon>Lophotrochozoa</taxon>
        <taxon>Mollusca</taxon>
        <taxon>Bivalvia</taxon>
        <taxon>Autobranchia</taxon>
        <taxon>Heteroconchia</taxon>
        <taxon>Palaeoheterodonta</taxon>
        <taxon>Unionida</taxon>
        <taxon>Unionoidea</taxon>
        <taxon>Unionidae</taxon>
        <taxon>Ambleminae</taxon>
        <taxon>Lampsilini</taxon>
        <taxon>Potamilus</taxon>
    </lineage>
</organism>
<dbReference type="SMART" id="SM00392">
    <property type="entry name" value="PROF"/>
    <property type="match status" value="1"/>
</dbReference>
<dbReference type="Proteomes" id="UP001195483">
    <property type="component" value="Unassembled WGS sequence"/>
</dbReference>
<dbReference type="GO" id="GO:0005856">
    <property type="term" value="C:cytoskeleton"/>
    <property type="evidence" value="ECO:0007669"/>
    <property type="project" value="UniProtKB-SubCell"/>
</dbReference>
<evidence type="ECO:0000256" key="6">
    <source>
        <dbReference type="ARBA" id="ARBA00023212"/>
    </source>
</evidence>
<dbReference type="InterPro" id="IPR005455">
    <property type="entry name" value="PFN_euk"/>
</dbReference>
<dbReference type="Pfam" id="PF00235">
    <property type="entry name" value="Profilin"/>
    <property type="match status" value="1"/>
</dbReference>
<dbReference type="AlphaFoldDB" id="A0AAE0S237"/>
<evidence type="ECO:0000256" key="5">
    <source>
        <dbReference type="ARBA" id="ARBA00023203"/>
    </source>
</evidence>
<dbReference type="PRINTS" id="PR01640">
    <property type="entry name" value="PROFILINPLNT"/>
</dbReference>
<accession>A0AAE0S237</accession>
<keyword evidence="10" id="KW-1185">Reference proteome</keyword>
<gene>
    <name evidence="9" type="ORF">CHS0354_021431</name>
</gene>
<dbReference type="GO" id="GO:0005938">
    <property type="term" value="C:cell cortex"/>
    <property type="evidence" value="ECO:0007669"/>
    <property type="project" value="TreeGrafter"/>
</dbReference>
<evidence type="ECO:0000256" key="7">
    <source>
        <dbReference type="RuleBase" id="RU003908"/>
    </source>
</evidence>
<protein>
    <recommendedName>
        <fullName evidence="8">Profilin</fullName>
    </recommendedName>
</protein>
<comment type="similarity">
    <text evidence="2 8">Belongs to the profilin family.</text>
</comment>
<evidence type="ECO:0000313" key="9">
    <source>
        <dbReference type="EMBL" id="KAK3583684.1"/>
    </source>
</evidence>
<dbReference type="SUPFAM" id="SSF55770">
    <property type="entry name" value="Profilin (actin-binding protein)"/>
    <property type="match status" value="1"/>
</dbReference>
<reference evidence="9" key="3">
    <citation type="submission" date="2023-05" db="EMBL/GenBank/DDBJ databases">
        <authorList>
            <person name="Smith C.H."/>
        </authorList>
    </citation>
    <scope>NUCLEOTIDE SEQUENCE</scope>
    <source>
        <strain evidence="9">CHS0354</strain>
        <tissue evidence="9">Mantle</tissue>
    </source>
</reference>
<evidence type="ECO:0000313" key="10">
    <source>
        <dbReference type="Proteomes" id="UP001195483"/>
    </source>
</evidence>
<comment type="subcellular location">
    <subcellularLocation>
        <location evidence="1">Cytoplasm</location>
        <location evidence="1">Cytoskeleton</location>
    </subcellularLocation>
</comment>
<sequence length="123" mass="13065">MSWDSYIDNLKAQGCNEAAICGINGGGVWAKSASVNIDATFISSAENVVKSGETTGVSYKGEKYICIKVDRDDSAQFKKSTSGIVVFKTNQALVFGFYGPEDQPGRVTAAVGKIADYLKSSGY</sequence>
<dbReference type="InterPro" id="IPR036140">
    <property type="entry name" value="PFN_sf"/>
</dbReference>
<comment type="caution">
    <text evidence="9">The sequence shown here is derived from an EMBL/GenBank/DDBJ whole genome shotgun (WGS) entry which is preliminary data.</text>
</comment>
<reference evidence="9" key="2">
    <citation type="journal article" date="2021" name="Genome Biol. Evol.">
        <title>Developing a high-quality reference genome for a parasitic bivalve with doubly uniparental inheritance (Bivalvia: Unionida).</title>
        <authorList>
            <person name="Smith C.H."/>
        </authorList>
    </citation>
    <scope>NUCLEOTIDE SEQUENCE</scope>
    <source>
        <strain evidence="9">CHS0354</strain>
        <tissue evidence="9">Mantle</tissue>
    </source>
</reference>